<feature type="compositionally biased region" description="Polar residues" evidence="1">
    <location>
        <begin position="16"/>
        <end position="52"/>
    </location>
</feature>
<gene>
    <name evidence="3" type="ORF">SAMN03159428_05374</name>
    <name evidence="2" type="ORF">SAMN03159514_05383</name>
</gene>
<keyword evidence="4" id="KW-1185">Reference proteome</keyword>
<evidence type="ECO:0000313" key="3">
    <source>
        <dbReference type="EMBL" id="SFU19514.1"/>
    </source>
</evidence>
<protein>
    <submittedName>
        <fullName evidence="2">Filamentous hemagglutinin</fullName>
    </submittedName>
</protein>
<comment type="caution">
    <text evidence="2">The sequence shown here is derived from an EMBL/GenBank/DDBJ whole genome shotgun (WGS) entry which is preliminary data.</text>
</comment>
<evidence type="ECO:0000313" key="5">
    <source>
        <dbReference type="Proteomes" id="UP000199173"/>
    </source>
</evidence>
<dbReference type="EMBL" id="FPAV01000032">
    <property type="protein sequence ID" value="SFU19514.1"/>
    <property type="molecule type" value="Genomic_DNA"/>
</dbReference>
<evidence type="ECO:0000256" key="1">
    <source>
        <dbReference type="SAM" id="MobiDB-lite"/>
    </source>
</evidence>
<evidence type="ECO:0000313" key="2">
    <source>
        <dbReference type="EMBL" id="SFR27745.1"/>
    </source>
</evidence>
<evidence type="ECO:0000313" key="4">
    <source>
        <dbReference type="Proteomes" id="UP000198760"/>
    </source>
</evidence>
<organism evidence="2 5">
    <name type="scientific">Kosakonia radicincitans</name>
    <dbReference type="NCBI Taxonomy" id="283686"/>
    <lineage>
        <taxon>Bacteria</taxon>
        <taxon>Pseudomonadati</taxon>
        <taxon>Pseudomonadota</taxon>
        <taxon>Gammaproteobacteria</taxon>
        <taxon>Enterobacterales</taxon>
        <taxon>Enterobacteriaceae</taxon>
        <taxon>Kosakonia</taxon>
    </lineage>
</organism>
<dbReference type="Proteomes" id="UP000199173">
    <property type="component" value="Unassembled WGS sequence"/>
</dbReference>
<dbReference type="RefSeq" id="WP_072441681.1">
    <property type="nucleotide sequence ID" value="NZ_CP015113.1"/>
</dbReference>
<dbReference type="AlphaFoldDB" id="A0AAX2F0F4"/>
<feature type="region of interest" description="Disordered" evidence="1">
    <location>
        <begin position="1"/>
        <end position="52"/>
    </location>
</feature>
<sequence length="124" mass="13883">MGPEDEENARAREQQQNRFNELSDIFNKSNPSKDLTIDGQTIRQGEASNNYGTTKVYESQNISDEQIRNYAQQLAGETPLNEVRPGIYNAKLSDGTSITLREVSSSKTQTEAGWTIDIKGNQQL</sequence>
<dbReference type="EMBL" id="FOYJ01000027">
    <property type="protein sequence ID" value="SFR27745.1"/>
    <property type="molecule type" value="Genomic_DNA"/>
</dbReference>
<proteinExistence type="predicted"/>
<dbReference type="Proteomes" id="UP000198760">
    <property type="component" value="Unassembled WGS sequence"/>
</dbReference>
<name>A0AAX2F0F4_9ENTR</name>
<reference evidence="4 5" key="1">
    <citation type="submission" date="2016-10" db="EMBL/GenBank/DDBJ databases">
        <authorList>
            <person name="Varghese N."/>
            <person name="Submissions S."/>
        </authorList>
    </citation>
    <scope>NUCLEOTIDE SEQUENCE [LARGE SCALE GENOMIC DNA]</scope>
    <source>
        <strain evidence="3 4">NFIX06</strain>
        <strain evidence="2 5">NFIX08</strain>
    </source>
</reference>
<accession>A0AAX2F0F4</accession>